<dbReference type="KEGG" id="salk:FBQ74_18530"/>
<evidence type="ECO:0000313" key="3">
    <source>
        <dbReference type="EMBL" id="QCZ95518.1"/>
    </source>
</evidence>
<evidence type="ECO:0000313" key="4">
    <source>
        <dbReference type="Proteomes" id="UP000304912"/>
    </source>
</evidence>
<dbReference type="EMBL" id="CP039853">
    <property type="protein sequence ID" value="QCZ95518.1"/>
    <property type="molecule type" value="Genomic_DNA"/>
</dbReference>
<dbReference type="Pfam" id="PF23127">
    <property type="entry name" value="DotM_C"/>
    <property type="match status" value="1"/>
</dbReference>
<reference evidence="3 4" key="1">
    <citation type="submission" date="2019-04" db="EMBL/GenBank/DDBJ databases">
        <title>Salinimonas iocasae sp. nov., a halophilic bacterium isolated from the outer tube casing of tubeworms in Okinawa Trough.</title>
        <authorList>
            <person name="Zhang H."/>
            <person name="Wang H."/>
            <person name="Li C."/>
        </authorList>
    </citation>
    <scope>NUCLEOTIDE SEQUENCE [LARGE SCALE GENOMIC DNA]</scope>
    <source>
        <strain evidence="3 4">KX18D6</strain>
        <plasmid evidence="3 4">plas12</plasmid>
    </source>
</reference>
<evidence type="ECO:0000259" key="2">
    <source>
        <dbReference type="Pfam" id="PF23127"/>
    </source>
</evidence>
<evidence type="ECO:0000256" key="1">
    <source>
        <dbReference type="SAM" id="Phobius"/>
    </source>
</evidence>
<proteinExistence type="predicted"/>
<dbReference type="AlphaFoldDB" id="A0A5B7YJ24"/>
<keyword evidence="1" id="KW-0812">Transmembrane</keyword>
<organism evidence="3 4">
    <name type="scientific">Salinimonas iocasae</name>
    <dbReference type="NCBI Taxonomy" id="2572577"/>
    <lineage>
        <taxon>Bacteria</taxon>
        <taxon>Pseudomonadati</taxon>
        <taxon>Pseudomonadota</taxon>
        <taxon>Gammaproteobacteria</taxon>
        <taxon>Alteromonadales</taxon>
        <taxon>Alteromonadaceae</taxon>
        <taxon>Alteromonas/Salinimonas group</taxon>
        <taxon>Salinimonas</taxon>
    </lineage>
</organism>
<dbReference type="RefSeq" id="WP_139758205.1">
    <property type="nucleotide sequence ID" value="NZ_CP039853.1"/>
</dbReference>
<dbReference type="Proteomes" id="UP000304912">
    <property type="component" value="Plasmid plas12"/>
</dbReference>
<feature type="transmembrane region" description="Helical" evidence="1">
    <location>
        <begin position="12"/>
        <end position="31"/>
    </location>
</feature>
<accession>A0A5B7YJ24</accession>
<dbReference type="OrthoDB" id="5616932at2"/>
<protein>
    <recommendedName>
        <fullName evidence="2">DotM C-terminal cytoplasmic domain-containing protein</fullName>
    </recommendedName>
</protein>
<gene>
    <name evidence="3" type="ORF">FBQ74_18530</name>
</gene>
<dbReference type="InterPro" id="IPR056464">
    <property type="entry name" value="DotM_C"/>
</dbReference>
<keyword evidence="3" id="KW-0614">Plasmid</keyword>
<geneLocation type="plasmid" evidence="3 4">
    <name>plas12</name>
</geneLocation>
<name>A0A5B7YJ24_9ALTE</name>
<sequence length="435" mass="49656">MAKGHDADNDYSLLYGAAAISLMCFMGWYFSKDYINYSILAFARFNIEILRVLLQTGDIGSAIAALFAPGLDSTNAPNLAATLYSSNPNFMEWNETLLYLEFLGQNLRPFLIIILVFSGVRVWRSQRQKGLTKKYDLDMLYKKASLYYPHLNPVIAQDLIEQDPDEGNLAREKSPIINAIENGLILVHDVDHLDMPTDETMVPTFDKSLSKKKGYFYIEKNLSNTDTGIPVIHRRCSFLKQNAQHFFVQQLGEKYTNWRDMRLERRAVLAICSLFMKGVDSGGVKQALELNKRINERFTLKGTKKLTYIDDAEINSIIESCEERPQFKRLIAAHSYELTLISSFIEEARTKGKLYFSNMYWIKHTDRALWFNCDQEGGQKAWSESAAVRAHLLRERSVGMGLEKPHILAAVKGLEKFLGITEGWLIASEEDIKDA</sequence>
<keyword evidence="1" id="KW-1133">Transmembrane helix</keyword>
<keyword evidence="1" id="KW-0472">Membrane</keyword>
<feature type="domain" description="DotM C-terminal cytoplasmic" evidence="2">
    <location>
        <begin position="242"/>
        <end position="416"/>
    </location>
</feature>
<keyword evidence="4" id="KW-1185">Reference proteome</keyword>